<evidence type="ECO:0000256" key="2">
    <source>
        <dbReference type="ARBA" id="ARBA00022670"/>
    </source>
</evidence>
<dbReference type="InterPro" id="IPR000064">
    <property type="entry name" value="NLP_P60_dom"/>
</dbReference>
<feature type="region of interest" description="Disordered" evidence="6">
    <location>
        <begin position="374"/>
        <end position="429"/>
    </location>
</feature>
<keyword evidence="4" id="KW-0788">Thiol protease</keyword>
<gene>
    <name evidence="9" type="ORF">J2S37_002234</name>
</gene>
<feature type="compositionally biased region" description="Polar residues" evidence="6">
    <location>
        <begin position="381"/>
        <end position="403"/>
    </location>
</feature>
<feature type="region of interest" description="Disordered" evidence="6">
    <location>
        <begin position="265"/>
        <end position="357"/>
    </location>
</feature>
<feature type="compositionally biased region" description="Low complexity" evidence="6">
    <location>
        <begin position="325"/>
        <end position="357"/>
    </location>
</feature>
<keyword evidence="7" id="KW-0732">Signal</keyword>
<reference evidence="9 10" key="1">
    <citation type="submission" date="2023-07" db="EMBL/GenBank/DDBJ databases">
        <title>Sequencing the genomes of 1000 actinobacteria strains.</title>
        <authorList>
            <person name="Klenk H.-P."/>
        </authorList>
    </citation>
    <scope>NUCLEOTIDE SEQUENCE [LARGE SCALE GENOMIC DNA]</scope>
    <source>
        <strain evidence="9 10">DSM 44508</strain>
    </source>
</reference>
<dbReference type="PANTHER" id="PTHR47359:SF3">
    <property type="entry name" value="NLP_P60 DOMAIN-CONTAINING PROTEIN-RELATED"/>
    <property type="match status" value="1"/>
</dbReference>
<dbReference type="RefSeq" id="WP_277103709.1">
    <property type="nucleotide sequence ID" value="NZ_BAAAJS010000051.1"/>
</dbReference>
<evidence type="ECO:0000259" key="8">
    <source>
        <dbReference type="PROSITE" id="PS51935"/>
    </source>
</evidence>
<comment type="caution">
    <text evidence="9">The sequence shown here is derived from an EMBL/GenBank/DDBJ whole genome shotgun (WGS) entry which is preliminary data.</text>
</comment>
<feature type="chain" id="PRO_5047533306" evidence="7">
    <location>
        <begin position="27"/>
        <end position="599"/>
    </location>
</feature>
<evidence type="ECO:0000256" key="4">
    <source>
        <dbReference type="ARBA" id="ARBA00022807"/>
    </source>
</evidence>
<evidence type="ECO:0000313" key="9">
    <source>
        <dbReference type="EMBL" id="MDR7355696.1"/>
    </source>
</evidence>
<proteinExistence type="inferred from homology"/>
<evidence type="ECO:0000256" key="3">
    <source>
        <dbReference type="ARBA" id="ARBA00022801"/>
    </source>
</evidence>
<keyword evidence="3 9" id="KW-0378">Hydrolase</keyword>
<keyword evidence="5" id="KW-0175">Coiled coil</keyword>
<keyword evidence="2" id="KW-0645">Protease</keyword>
<evidence type="ECO:0000313" key="10">
    <source>
        <dbReference type="Proteomes" id="UP001183619"/>
    </source>
</evidence>
<dbReference type="EMBL" id="JAVDYF010000001">
    <property type="protein sequence ID" value="MDR7355696.1"/>
    <property type="molecule type" value="Genomic_DNA"/>
</dbReference>
<dbReference type="Gene3D" id="3.90.1720.10">
    <property type="entry name" value="endopeptidase domain like (from Nostoc punctiforme)"/>
    <property type="match status" value="1"/>
</dbReference>
<dbReference type="Proteomes" id="UP001183619">
    <property type="component" value="Unassembled WGS sequence"/>
</dbReference>
<feature type="region of interest" description="Disordered" evidence="6">
    <location>
        <begin position="193"/>
        <end position="226"/>
    </location>
</feature>
<feature type="domain" description="NlpC/P60" evidence="8">
    <location>
        <begin position="461"/>
        <end position="599"/>
    </location>
</feature>
<feature type="compositionally biased region" description="Basic and acidic residues" evidence="6">
    <location>
        <begin position="302"/>
        <end position="324"/>
    </location>
</feature>
<comment type="similarity">
    <text evidence="1">Belongs to the peptidase C40 family.</text>
</comment>
<evidence type="ECO:0000256" key="7">
    <source>
        <dbReference type="SAM" id="SignalP"/>
    </source>
</evidence>
<protein>
    <submittedName>
        <fullName evidence="9">Cell wall-associated NlpC family hydrolase</fullName>
    </submittedName>
</protein>
<accession>A0ABU2BAQ0</accession>
<feature type="compositionally biased region" description="Low complexity" evidence="6">
    <location>
        <begin position="286"/>
        <end position="301"/>
    </location>
</feature>
<feature type="compositionally biased region" description="Polar residues" evidence="6">
    <location>
        <begin position="410"/>
        <end position="429"/>
    </location>
</feature>
<sequence>MSTLGRRWAAVTVVACLTAVNPFALAEPTNPSDSDITQAHSAVNEAETNVSALIATIATSNAELNAMEMEMGRLREAVNKSLVDYHDAQHKAAEAREGVTEARSKLEFTQSEMVKAQETLDEISRSTYRQGATSVVGGIAGTTNTEDALDRQTYLRTNAAKQKKLIDDLDRLRTQQANEESLLREARNIAQAREEEAKQAKEDAEQSFERNSAEIARRQAEHQKLEAERNNAQIKLELARSNASALNTQRSEYLAYQEAEQARVKAAEEAHRAEEERHKLEEQARAKAQAQAEAEAAAKAAAEAEKQARAESERKQAAEQKAKAQAEAQAAKEAAEKAAQAAQQQNNDAQQAAQQQQQAAEAAAKAAQELLAAATQDQTATTPSPDNTGVLNVDSATQSTDTGTVDLGDQSPQTTTPAPEQSQPSTDSAVQNALEDIFVVLDDLANSTSNASTAVISGDRSAKIEAVIARAQSQIGTPYAWGGGNAHGPTKGIRDGGTADRHGDYNKVGFDCSGLVLYAFAAAGISLPHYTGYQYQRGTKINPKEMQRGDLIFYGPNAEHHVAIYLGDGTMIEAPQSGSTVRISPVRWGGMSPYAVRLI</sequence>
<organism evidence="9 10">
    <name type="scientific">Corynebacterium felinum</name>
    <dbReference type="NCBI Taxonomy" id="131318"/>
    <lineage>
        <taxon>Bacteria</taxon>
        <taxon>Bacillati</taxon>
        <taxon>Actinomycetota</taxon>
        <taxon>Actinomycetes</taxon>
        <taxon>Mycobacteriales</taxon>
        <taxon>Corynebacteriaceae</taxon>
        <taxon>Corynebacterium</taxon>
    </lineage>
</organism>
<dbReference type="PANTHER" id="PTHR47359">
    <property type="entry name" value="PEPTIDOGLYCAN DL-ENDOPEPTIDASE CWLO"/>
    <property type="match status" value="1"/>
</dbReference>
<dbReference type="NCBIfam" id="NF046048">
    <property type="entry name" value="NlpC_P60_DIP1281"/>
    <property type="match status" value="1"/>
</dbReference>
<feature type="compositionally biased region" description="Basic and acidic residues" evidence="6">
    <location>
        <begin position="265"/>
        <end position="285"/>
    </location>
</feature>
<dbReference type="InterPro" id="IPR038765">
    <property type="entry name" value="Papain-like_cys_pep_sf"/>
</dbReference>
<evidence type="ECO:0000256" key="1">
    <source>
        <dbReference type="ARBA" id="ARBA00007074"/>
    </source>
</evidence>
<dbReference type="PROSITE" id="PS51935">
    <property type="entry name" value="NLPC_P60"/>
    <property type="match status" value="1"/>
</dbReference>
<dbReference type="SUPFAM" id="SSF54001">
    <property type="entry name" value="Cysteine proteinases"/>
    <property type="match status" value="1"/>
</dbReference>
<dbReference type="GO" id="GO:0016787">
    <property type="term" value="F:hydrolase activity"/>
    <property type="evidence" value="ECO:0007669"/>
    <property type="project" value="UniProtKB-KW"/>
</dbReference>
<feature type="coiled-coil region" evidence="5">
    <location>
        <begin position="57"/>
        <end position="126"/>
    </location>
</feature>
<evidence type="ECO:0000256" key="5">
    <source>
        <dbReference type="SAM" id="Coils"/>
    </source>
</evidence>
<name>A0ABU2BAQ0_9CORY</name>
<feature type="signal peptide" evidence="7">
    <location>
        <begin position="1"/>
        <end position="26"/>
    </location>
</feature>
<evidence type="ECO:0000256" key="6">
    <source>
        <dbReference type="SAM" id="MobiDB-lite"/>
    </source>
</evidence>
<dbReference type="Pfam" id="PF00877">
    <property type="entry name" value="NLPC_P60"/>
    <property type="match status" value="1"/>
</dbReference>
<dbReference type="InterPro" id="IPR051794">
    <property type="entry name" value="PG_Endopeptidase_C40"/>
</dbReference>
<keyword evidence="10" id="KW-1185">Reference proteome</keyword>